<dbReference type="PANTHER" id="PTHR46127:SF1">
    <property type="entry name" value="CILIA- AND FLAGELLA-ASSOCIATED PROTEIN 65"/>
    <property type="match status" value="1"/>
</dbReference>
<dbReference type="Proteomes" id="UP000193642">
    <property type="component" value="Unassembled WGS sequence"/>
</dbReference>
<dbReference type="GO" id="GO:0031514">
    <property type="term" value="C:motile cilium"/>
    <property type="evidence" value="ECO:0007669"/>
    <property type="project" value="UniProtKB-SubCell"/>
</dbReference>
<dbReference type="InterPro" id="IPR013783">
    <property type="entry name" value="Ig-like_fold"/>
</dbReference>
<evidence type="ECO:0000256" key="6">
    <source>
        <dbReference type="ARBA" id="ARBA00023273"/>
    </source>
</evidence>
<evidence type="ECO:0008006" key="16">
    <source>
        <dbReference type="Google" id="ProtNLM"/>
    </source>
</evidence>
<dbReference type="InterPro" id="IPR056305">
    <property type="entry name" value="Ig_CFAP65_10th"/>
</dbReference>
<feature type="domain" description="CFAP65 fourth Ig-like" evidence="10">
    <location>
        <begin position="382"/>
        <end position="474"/>
    </location>
</feature>
<protein>
    <recommendedName>
        <fullName evidence="16">MSP domain-containing protein</fullName>
    </recommendedName>
</protein>
<name>A0A1Y2D3G5_9FUNG</name>
<dbReference type="InterPro" id="IPR053879">
    <property type="entry name" value="HYDIN_VesB_CFA65-like_Ig"/>
</dbReference>
<evidence type="ECO:0000259" key="8">
    <source>
        <dbReference type="Pfam" id="PF22544"/>
    </source>
</evidence>
<evidence type="ECO:0000256" key="5">
    <source>
        <dbReference type="ARBA" id="ARBA00023069"/>
    </source>
</evidence>
<gene>
    <name evidence="14" type="ORF">BCR33DRAFT_674998</name>
</gene>
<feature type="region of interest" description="Disordered" evidence="7">
    <location>
        <begin position="1"/>
        <end position="59"/>
    </location>
</feature>
<keyword evidence="6" id="KW-0966">Cell projection</keyword>
<dbReference type="GO" id="GO:0005737">
    <property type="term" value="C:cytoplasm"/>
    <property type="evidence" value="ECO:0007669"/>
    <property type="project" value="UniProtKB-SubCell"/>
</dbReference>
<keyword evidence="15" id="KW-1185">Reference proteome</keyword>
<feature type="compositionally biased region" description="Pro residues" evidence="7">
    <location>
        <begin position="1"/>
        <end position="11"/>
    </location>
</feature>
<evidence type="ECO:0000259" key="13">
    <source>
        <dbReference type="Pfam" id="PF25249"/>
    </source>
</evidence>
<dbReference type="InterPro" id="IPR057470">
    <property type="entry name" value="Ig_CFAP65_7th"/>
</dbReference>
<dbReference type="PANTHER" id="PTHR46127">
    <property type="entry name" value="CILIA- AND FLAGELLA-ASSOCIATED PROTEIN 65"/>
    <property type="match status" value="1"/>
</dbReference>
<sequence>MSSSTPIPPAAGPYSKESTQSAPIEAKQLKGPSPIPNLKPARKSLTTKAPSIPTPNKNERKVHYGIDCADLVHFTHWEPGGEHVKQLVIKNVVMKTQKIKYKLPKTRFFSMEFPETVTLSAGMSWTIPITFRPVAKESYNDVIEFTTSFGKFYLPIKATLPEHVLEYPKSIDFALCPLKETARRVFMLKNSGELASSFEWEVSKPFTITPRSGTLPPGQATNITIDFKPENASVFTANAICNFGDKTQWERSRVTQPLTIYGIGKYSHLSIEGNLKEFNFGDIFVGRSSEKKFVLVNHSSVPATFKIKDAERNTDPYFEFSVTSGTVPPHKSLEVSITYNPVAAGMESTEYYDITSRSGNTIRITCTGSGVGPCVKLNTNLVNFNDVPAHSTCMRPIYIQNTTPVPAFYQFLTEPNSIFRIDKPWGTIQPNSSVALTIKFSPTEPINYHRCVYCLVEHQDGMYIDFIGTCYNEKRRPATFHPKMLENYRRRVENGLWSFGPEHLEEMLKNGAVQCVDGILSFTQPEKYNLTNPVLDYPYNDGLIASEYFYENVGLNQAVTLLDTYIDFGSCSKYRVIDHQVIRIANNTKGKMSCVWHMPGESTGDSPVFSVSPSVADIPPKSSVEFRVMFRPQTDNSFYGQQLECFVYFKSMRNFRLVNDDTFTPPWCLTPTVAGNTFPPGEDTFIPKIEFGTSRLDFPACHVDKSVYQTVRIINTGDTPVKFAFVDTQFQYSPVITGGGVVTKQVYSQGIGGGTPLALQGGAPFSVKPRIGMLHKNESQLVVFRFSPSEQKTYEQALKCYFNSSLSNTYDLHIRGVGFFPQLTFENQNMLYFKPTCVGTLARRNFTARNTSRIKIKYEWKIPAQYANFVSIEPTNGVLEPNKSTTLTCVFCPNTEKNWLLKIPCYYSLAPEENETLCEVRSKRTTLTVVGTGTQAAITAEPNVLDFDAILVNTIVEKEIVIFNPSDCDVFYDLEVYRLDLPGMDSVALDGTKDDQILETRVPNSIRESEFEVIESADVFPARSNQVLKIRACVREQYSHEYRIYYKMKTQSKAALARASIHSLSIVPREQRFHLCDIRALGVYPIVQVTDVRSEGLGKNLLWKFFNLNTFNEMLRSVEIGTTNISAIQELEEEFEFPTDGVSGGEFKEPPSLDFNFGAAPVNAQPAVIHMSLMNPGVVPVEWIYYFPNDLEVEVENWADPGDYTEEQLHTNLILDNNLFTIYPKTGILNPGESAHIIMSYNHKFPGFHKLPVIFKLKNGSTRAGKEIVLYFVGNCIPLEQKCLFFPSSRHVFEPVSIGCLTPPVQHFRLANSGLLHLSYNIDLSPLKKLKSKEKDFDIFKCSKTSGSLAPGAVEYIRWIFRPLEVKEYSVDIPVTTDDGQTTIITFVGEGKEEPIDGSKTSPKFDDHIPQVQILPMDKQIAVISKEHINLGNIPIGNQLRELLVIRNISETDDLSFNWVFPVEMWGTSPSVKVIPASGELGPGESVVCKVIFTPTEESTLFNFDIECQIFNETEKAAFEKFKEDVRVAQREGRLMIDSRVSTAHSKQLLGSAGKSKHTLRGSKYNPLPDILGTTKPDASSVPDLLGLESGAVSHKPLDCGIDFSNIPPEPTFYPLYVTIHANIQPPDQFRSLFTGYDQFFRAPPSKYDQVESSHQAFNDNQQRNLCKDLLSNMLDDIIQDVEVQSLMLPENMDPLPYFAQISSRSRNGIFPVASGTAQSHTTRTQTSRSK</sequence>
<feature type="domain" description="CFAP65 eight Ig-like" evidence="12">
    <location>
        <begin position="936"/>
        <end position="1081"/>
    </location>
</feature>
<dbReference type="InterPro" id="IPR008962">
    <property type="entry name" value="PapD-like_sf"/>
</dbReference>
<dbReference type="InterPro" id="IPR058536">
    <property type="entry name" value="Ig_CFAP65_4th"/>
</dbReference>
<dbReference type="Gene3D" id="2.60.40.10">
    <property type="entry name" value="Immunoglobulins"/>
    <property type="match status" value="9"/>
</dbReference>
<evidence type="ECO:0000256" key="2">
    <source>
        <dbReference type="ARBA" id="ARBA00004496"/>
    </source>
</evidence>
<feature type="domain" description="CFAP65 tenth Ig-like" evidence="9">
    <location>
        <begin position="1282"/>
        <end position="1393"/>
    </location>
</feature>
<dbReference type="InterPro" id="IPR052614">
    <property type="entry name" value="CFAP65"/>
</dbReference>
<feature type="domain" description="HYDIN/VesB/CFA65-like Ig-like" evidence="8">
    <location>
        <begin position="164"/>
        <end position="246"/>
    </location>
</feature>
<dbReference type="Pfam" id="PF24816">
    <property type="entry name" value="Ig_CFAP65__9th"/>
    <property type="match status" value="1"/>
</dbReference>
<comment type="subcellular location">
    <subcellularLocation>
        <location evidence="1">Cell projection</location>
        <location evidence="1">Cilium</location>
        <location evidence="1">Flagellum</location>
    </subcellularLocation>
    <subcellularLocation>
        <location evidence="2">Cytoplasm</location>
    </subcellularLocation>
</comment>
<keyword evidence="5" id="KW-0969">Cilium</keyword>
<reference evidence="14 15" key="1">
    <citation type="submission" date="2016-07" db="EMBL/GenBank/DDBJ databases">
        <title>Pervasive Adenine N6-methylation of Active Genes in Fungi.</title>
        <authorList>
            <consortium name="DOE Joint Genome Institute"/>
            <person name="Mondo S.J."/>
            <person name="Dannebaum R.O."/>
            <person name="Kuo R.C."/>
            <person name="Labutti K."/>
            <person name="Haridas S."/>
            <person name="Kuo A."/>
            <person name="Salamov A."/>
            <person name="Ahrendt S.R."/>
            <person name="Lipzen A."/>
            <person name="Sullivan W."/>
            <person name="Andreopoulos W.B."/>
            <person name="Clum A."/>
            <person name="Lindquist E."/>
            <person name="Daum C."/>
            <person name="Ramamoorthy G.K."/>
            <person name="Gryganskyi A."/>
            <person name="Culley D."/>
            <person name="Magnuson J.K."/>
            <person name="James T.Y."/>
            <person name="O'Malley M.A."/>
            <person name="Stajich J.E."/>
            <person name="Spatafora J.W."/>
            <person name="Visel A."/>
            <person name="Grigoriev I.V."/>
        </authorList>
    </citation>
    <scope>NUCLEOTIDE SEQUENCE [LARGE SCALE GENOMIC DNA]</scope>
    <source>
        <strain evidence="14 15">JEL800</strain>
    </source>
</reference>
<evidence type="ECO:0000259" key="10">
    <source>
        <dbReference type="Pfam" id="PF24507"/>
    </source>
</evidence>
<dbReference type="InterPro" id="IPR057467">
    <property type="entry name" value="Ig_CFAP65_8th"/>
</dbReference>
<evidence type="ECO:0000256" key="7">
    <source>
        <dbReference type="SAM" id="MobiDB-lite"/>
    </source>
</evidence>
<feature type="domain" description="CFAP65-like ninth Ig-like" evidence="11">
    <location>
        <begin position="1085"/>
        <end position="1274"/>
    </location>
</feature>
<evidence type="ECO:0000259" key="11">
    <source>
        <dbReference type="Pfam" id="PF24816"/>
    </source>
</evidence>
<dbReference type="SUPFAM" id="SSF49354">
    <property type="entry name" value="PapD-like"/>
    <property type="match status" value="1"/>
</dbReference>
<keyword evidence="4" id="KW-0282">Flagellum</keyword>
<evidence type="ECO:0000256" key="3">
    <source>
        <dbReference type="ARBA" id="ARBA00022490"/>
    </source>
</evidence>
<dbReference type="Pfam" id="PF24291">
    <property type="entry name" value="Ig_CFAP65"/>
    <property type="match status" value="1"/>
</dbReference>
<feature type="domain" description="CFAP65 seventh Ig-like" evidence="13">
    <location>
        <begin position="825"/>
        <end position="918"/>
    </location>
</feature>
<keyword evidence="3" id="KW-0963">Cytoplasm</keyword>
<proteinExistence type="predicted"/>
<evidence type="ECO:0000313" key="14">
    <source>
        <dbReference type="EMBL" id="ORY53838.1"/>
    </source>
</evidence>
<dbReference type="NCBIfam" id="NF012200">
    <property type="entry name" value="choice_anch_D"/>
    <property type="match status" value="1"/>
</dbReference>
<evidence type="ECO:0000259" key="12">
    <source>
        <dbReference type="Pfam" id="PF25248"/>
    </source>
</evidence>
<evidence type="ECO:0000313" key="15">
    <source>
        <dbReference type="Proteomes" id="UP000193642"/>
    </source>
</evidence>
<dbReference type="InterPro" id="IPR056344">
    <property type="entry name" value="Ig_CFAP65-like_9th"/>
</dbReference>
<dbReference type="Pfam" id="PF24507">
    <property type="entry name" value="Ig_CFAP65_4th"/>
    <property type="match status" value="1"/>
</dbReference>
<feature type="domain" description="HYDIN/VesB/CFA65-like Ig-like" evidence="8">
    <location>
        <begin position="275"/>
        <end position="368"/>
    </location>
</feature>
<evidence type="ECO:0000256" key="1">
    <source>
        <dbReference type="ARBA" id="ARBA00004230"/>
    </source>
</evidence>
<dbReference type="EMBL" id="MCGO01000001">
    <property type="protein sequence ID" value="ORY53838.1"/>
    <property type="molecule type" value="Genomic_DNA"/>
</dbReference>
<evidence type="ECO:0000259" key="9">
    <source>
        <dbReference type="Pfam" id="PF24291"/>
    </source>
</evidence>
<dbReference type="STRING" id="329046.A0A1Y2D3G5"/>
<organism evidence="14 15">
    <name type="scientific">Rhizoclosmatium globosum</name>
    <dbReference type="NCBI Taxonomy" id="329046"/>
    <lineage>
        <taxon>Eukaryota</taxon>
        <taxon>Fungi</taxon>
        <taxon>Fungi incertae sedis</taxon>
        <taxon>Chytridiomycota</taxon>
        <taxon>Chytridiomycota incertae sedis</taxon>
        <taxon>Chytridiomycetes</taxon>
        <taxon>Chytridiales</taxon>
        <taxon>Chytriomycetaceae</taxon>
        <taxon>Rhizoclosmatium</taxon>
    </lineage>
</organism>
<comment type="caution">
    <text evidence="14">The sequence shown here is derived from an EMBL/GenBank/DDBJ whole genome shotgun (WGS) entry which is preliminary data.</text>
</comment>
<dbReference type="Pfam" id="PF24771">
    <property type="entry name" value="Ig_CFAP74_1st"/>
    <property type="match status" value="1"/>
</dbReference>
<dbReference type="OrthoDB" id="415597at2759"/>
<evidence type="ECO:0000256" key="4">
    <source>
        <dbReference type="ARBA" id="ARBA00022846"/>
    </source>
</evidence>
<dbReference type="Pfam" id="PF25248">
    <property type="entry name" value="Ig_CFAP65_8th"/>
    <property type="match status" value="1"/>
</dbReference>
<accession>A0A1Y2D3G5</accession>
<dbReference type="Pfam" id="PF25249">
    <property type="entry name" value="Ig_CFAP65_7th"/>
    <property type="match status" value="1"/>
</dbReference>
<dbReference type="Pfam" id="PF22544">
    <property type="entry name" value="HYDIN_VesB_CFA65-like_Ig"/>
    <property type="match status" value="2"/>
</dbReference>